<dbReference type="EMBL" id="JAMFTS010000004">
    <property type="protein sequence ID" value="KAJ4762300.1"/>
    <property type="molecule type" value="Genomic_DNA"/>
</dbReference>
<evidence type="ECO:0000256" key="1">
    <source>
        <dbReference type="SAM" id="MobiDB-lite"/>
    </source>
</evidence>
<feature type="compositionally biased region" description="Polar residues" evidence="1">
    <location>
        <begin position="22"/>
        <end position="31"/>
    </location>
</feature>
<accession>A0AAV8D6L0</accession>
<organism evidence="3 4">
    <name type="scientific">Rhynchospora pubera</name>
    <dbReference type="NCBI Taxonomy" id="906938"/>
    <lineage>
        <taxon>Eukaryota</taxon>
        <taxon>Viridiplantae</taxon>
        <taxon>Streptophyta</taxon>
        <taxon>Embryophyta</taxon>
        <taxon>Tracheophyta</taxon>
        <taxon>Spermatophyta</taxon>
        <taxon>Magnoliopsida</taxon>
        <taxon>Liliopsida</taxon>
        <taxon>Poales</taxon>
        <taxon>Cyperaceae</taxon>
        <taxon>Cyperoideae</taxon>
        <taxon>Rhynchosporeae</taxon>
        <taxon>Rhynchospora</taxon>
    </lineage>
</organism>
<keyword evidence="4" id="KW-1185">Reference proteome</keyword>
<protein>
    <recommendedName>
        <fullName evidence="2">DUF7903 domain-containing protein</fullName>
    </recommendedName>
</protein>
<feature type="domain" description="DUF7903" evidence="2">
    <location>
        <begin position="48"/>
        <end position="375"/>
    </location>
</feature>
<evidence type="ECO:0000259" key="2">
    <source>
        <dbReference type="Pfam" id="PF25475"/>
    </source>
</evidence>
<name>A0AAV8D6L0_9POAL</name>
<dbReference type="InterPro" id="IPR057225">
    <property type="entry name" value="DUF7903"/>
</dbReference>
<sequence>MSYVPPHKRHDRNLTPTPFPSSPNSRPFTSSHHGHGNRLHHNTKVPYSKIMYAPHSIFLWYATSSDSEALALVPYDSAFLETKYRSKSLTLAVTDQANQVEEEEERAALKGIVKKVAANLVETGQHAMKEREESEDVKLLVVARIGKIIIPEWNSSVFIDSIKNASMNEEEVLNSSLVKKTFYTNVSEEYIRKIEELILEKFGFKLEVAKERYYVKIIDKRQPDSTILCKCIASHDGGLEIYKIELNQLRYMVTDISCISKNYNLRIMLSTIKKPKNLDVDVSNAIGQLIAAAVIDSDAIGGLRWPLGKESVADQYVIIEAWQTKNRVLSRDKFRVKVRVAHRFDFRTSTGEAANEVSFRFGGLPEQLTGQTLQEQRNVLPKVNREVYRHNIKDIERNFTGVHVGG</sequence>
<comment type="caution">
    <text evidence="3">The sequence shown here is derived from an EMBL/GenBank/DDBJ whole genome shotgun (WGS) entry which is preliminary data.</text>
</comment>
<dbReference type="AlphaFoldDB" id="A0AAV8D6L0"/>
<reference evidence="3" key="1">
    <citation type="submission" date="2022-08" db="EMBL/GenBank/DDBJ databases">
        <authorList>
            <person name="Marques A."/>
        </authorList>
    </citation>
    <scope>NUCLEOTIDE SEQUENCE</scope>
    <source>
        <strain evidence="3">RhyPub2mFocal</strain>
        <tissue evidence="3">Leaves</tissue>
    </source>
</reference>
<feature type="compositionally biased region" description="Basic residues" evidence="1">
    <location>
        <begin position="1"/>
        <end position="11"/>
    </location>
</feature>
<feature type="region of interest" description="Disordered" evidence="1">
    <location>
        <begin position="1"/>
        <end position="41"/>
    </location>
</feature>
<gene>
    <name evidence="3" type="ORF">LUZ62_072675</name>
</gene>
<dbReference type="Pfam" id="PF25475">
    <property type="entry name" value="DUF7903"/>
    <property type="match status" value="1"/>
</dbReference>
<proteinExistence type="predicted"/>
<dbReference type="PANTHER" id="PTHR35481">
    <property type="entry name" value="DNA-DIRECTED RNA POLYMERASE SUBUNIT ALPHA"/>
    <property type="match status" value="1"/>
</dbReference>
<dbReference type="PANTHER" id="PTHR35481:SF1">
    <property type="entry name" value="DNA-DIRECTED RNA POLYMERASE SUBUNIT ALPHA"/>
    <property type="match status" value="1"/>
</dbReference>
<feature type="compositionally biased region" description="Basic residues" evidence="1">
    <location>
        <begin position="32"/>
        <end position="41"/>
    </location>
</feature>
<evidence type="ECO:0000313" key="3">
    <source>
        <dbReference type="EMBL" id="KAJ4762300.1"/>
    </source>
</evidence>
<dbReference type="Proteomes" id="UP001140206">
    <property type="component" value="Chromosome 4"/>
</dbReference>
<evidence type="ECO:0000313" key="4">
    <source>
        <dbReference type="Proteomes" id="UP001140206"/>
    </source>
</evidence>